<feature type="binding site" evidence="7">
    <location>
        <position position="130"/>
    </location>
    <ligand>
        <name>Fe cation</name>
        <dbReference type="ChEBI" id="CHEBI:24875"/>
    </ligand>
</feature>
<dbReference type="Proteomes" id="UP000005850">
    <property type="component" value="Chromosome"/>
</dbReference>
<evidence type="ECO:0000256" key="7">
    <source>
        <dbReference type="PIRSR" id="PIRSR601273-2"/>
    </source>
</evidence>
<dbReference type="HOGENOM" id="CLU_034458_0_0_9"/>
<dbReference type="eggNOG" id="COG3186">
    <property type="taxonomic scope" value="Bacteria"/>
</dbReference>
<keyword evidence="5 7" id="KW-0408">Iron</keyword>
<feature type="domain" description="Biopterin-dependent aromatic amino acid hydroxylase family profile" evidence="9">
    <location>
        <begin position="1"/>
        <end position="344"/>
    </location>
</feature>
<sequence length="588" mass="66039">MSHIESDFSLVNIPVHLKQFVVDQDYDKYTPIDQAVWRYVMRQNYHFLGKRAHTAYLDGLQASGISIEKIPNIREMNRCLSEIGWGAVSIDGFIPAVSFFDFQAHQILPIACDIRTYDHVAYTPAPDIIHEAAGHAPIIKDEKYRDYLKIFGEIGSKAISSRADYELYESIRYLSIVKEDINATEEQVLAAEEDLARKTAAVTEVSEATQLSRLYWWTVEYGLIGDADQPQIYGAGLLSSVGESMSCLTDGVKKIPFSLDACIETDFDITKPQPQLFVCRDFDQLIEAVLEMKERMAVHLGGTESLHKAINSGQITTSVYSSGLQVSGTLHHLILDDQGEAIYIATGGPTALAFGDIELVGHDKSYHSHGFSSPIGKIKGNEKPLEDWTDAELEAYDLVVGKKTVVCFASGVEVVGRVSYIDRMQDKVVLIGFDECSVRYQERMLFQAEWGTYDMAVGAEIVSVYAGAADREKFQSGTHQPSETQTRRPIYTDVQKRQQQLYQIVRNLRIEEGAEEELPESLQAIRQELDASYPNDWLLRLEILEIMMDHHFPEADCQRLHAQIKEIGDADHELAVLIANGLSLLENK</sequence>
<dbReference type="InterPro" id="IPR036329">
    <property type="entry name" value="Aro-AA_hydroxylase_C_sf"/>
</dbReference>
<dbReference type="InterPro" id="IPR019774">
    <property type="entry name" value="Aromatic-AA_hydroxylase_C"/>
</dbReference>
<evidence type="ECO:0000256" key="5">
    <source>
        <dbReference type="ARBA" id="ARBA00023004"/>
    </source>
</evidence>
<keyword evidence="3 7" id="KW-0479">Metal-binding</keyword>
<evidence type="ECO:0000256" key="2">
    <source>
        <dbReference type="ARBA" id="ARBA00009712"/>
    </source>
</evidence>
<dbReference type="AlphaFoldDB" id="A0A075RCB6"/>
<proteinExistence type="inferred from homology"/>
<organism evidence="10 11">
    <name type="scientific">Brevibacillus laterosporus LMG 15441</name>
    <dbReference type="NCBI Taxonomy" id="1042163"/>
    <lineage>
        <taxon>Bacteria</taxon>
        <taxon>Bacillati</taxon>
        <taxon>Bacillota</taxon>
        <taxon>Bacilli</taxon>
        <taxon>Bacillales</taxon>
        <taxon>Paenibacillaceae</taxon>
        <taxon>Brevibacillus</taxon>
    </lineage>
</organism>
<dbReference type="Gene3D" id="1.10.800.10">
    <property type="entry name" value="Aromatic amino acid hydroxylase"/>
    <property type="match status" value="1"/>
</dbReference>
<keyword evidence="4 10" id="KW-0560">Oxidoreductase</keyword>
<feature type="coiled-coil region" evidence="8">
    <location>
        <begin position="174"/>
        <end position="201"/>
    </location>
</feature>
<accession>A0A075RCB6</accession>
<dbReference type="PANTHER" id="PTHR11473:SF24">
    <property type="entry name" value="PHENYLALANINE-4-HYDROXYLASE"/>
    <property type="match status" value="1"/>
</dbReference>
<feature type="binding site" evidence="7">
    <location>
        <position position="220"/>
    </location>
    <ligand>
        <name>Fe cation</name>
        <dbReference type="ChEBI" id="CHEBI:24875"/>
    </ligand>
</feature>
<evidence type="ECO:0000256" key="8">
    <source>
        <dbReference type="SAM" id="Coils"/>
    </source>
</evidence>
<gene>
    <name evidence="10" type="ORF">BRLA_c028110</name>
</gene>
<evidence type="ECO:0000256" key="4">
    <source>
        <dbReference type="ARBA" id="ARBA00023002"/>
    </source>
</evidence>
<keyword evidence="8" id="KW-0175">Coiled coil</keyword>
<dbReference type="STRING" id="1042163.BRLA_c028110"/>
<feature type="binding site" evidence="7">
    <location>
        <position position="135"/>
    </location>
    <ligand>
        <name>Fe cation</name>
        <dbReference type="ChEBI" id="CHEBI:24875"/>
    </ligand>
</feature>
<dbReference type="KEGG" id="blr:BRLA_c028110"/>
<dbReference type="EC" id="1.14.16.1" evidence="10"/>
<dbReference type="EMBL" id="CP007806">
    <property type="protein sequence ID" value="AIG27125.1"/>
    <property type="molecule type" value="Genomic_DNA"/>
</dbReference>
<dbReference type="PROSITE" id="PS51410">
    <property type="entry name" value="BH4_AAA_HYDROXYL_2"/>
    <property type="match status" value="1"/>
</dbReference>
<protein>
    <submittedName>
        <fullName evidence="10">Phenylalanine-4-hydroxylase</fullName>
        <ecNumber evidence="10">1.14.16.1</ecNumber>
    </submittedName>
</protein>
<dbReference type="GO" id="GO:0005506">
    <property type="term" value="F:iron ion binding"/>
    <property type="evidence" value="ECO:0007669"/>
    <property type="project" value="InterPro"/>
</dbReference>
<evidence type="ECO:0000256" key="1">
    <source>
        <dbReference type="ARBA" id="ARBA00001954"/>
    </source>
</evidence>
<name>A0A075RCB6_BRELA</name>
<keyword evidence="6" id="KW-0503">Monooxygenase</keyword>
<dbReference type="NCBIfam" id="NF010657">
    <property type="entry name" value="PRK14056.1"/>
    <property type="match status" value="1"/>
</dbReference>
<dbReference type="GO" id="GO:0004505">
    <property type="term" value="F:phenylalanine 4-monooxygenase activity"/>
    <property type="evidence" value="ECO:0007669"/>
    <property type="project" value="UniProtKB-EC"/>
</dbReference>
<dbReference type="PANTHER" id="PTHR11473">
    <property type="entry name" value="AROMATIC AMINO ACID HYDROXYLASE"/>
    <property type="match status" value="1"/>
</dbReference>
<reference evidence="10 11" key="1">
    <citation type="journal article" date="2011" name="J. Bacteriol.">
        <title>Genome sequence of Brevibacillus laterosporus LMG 15441, a pathogen of invertebrates.</title>
        <authorList>
            <person name="Djukic M."/>
            <person name="Poehlein A."/>
            <person name="Thurmer A."/>
            <person name="Daniel R."/>
        </authorList>
    </citation>
    <scope>NUCLEOTIDE SEQUENCE [LARGE SCALE GENOMIC DNA]</scope>
    <source>
        <strain evidence="10 11">LMG 15441</strain>
    </source>
</reference>
<evidence type="ECO:0000259" key="9">
    <source>
        <dbReference type="PROSITE" id="PS51410"/>
    </source>
</evidence>
<comment type="cofactor">
    <cofactor evidence="1 7">
        <name>Fe(2+)</name>
        <dbReference type="ChEBI" id="CHEBI:29033"/>
    </cofactor>
</comment>
<dbReference type="InterPro" id="IPR036951">
    <property type="entry name" value="ArAA_hydroxylase_sf"/>
</dbReference>
<dbReference type="RefSeq" id="WP_003336023.1">
    <property type="nucleotide sequence ID" value="NZ_CP007806.1"/>
</dbReference>
<comment type="similarity">
    <text evidence="2">Belongs to the biopterin-dependent aromatic amino acid hydroxylase family.</text>
</comment>
<dbReference type="InterPro" id="IPR001273">
    <property type="entry name" value="ArAA_hydroxylase"/>
</dbReference>
<evidence type="ECO:0000313" key="10">
    <source>
        <dbReference type="EMBL" id="AIG27125.1"/>
    </source>
</evidence>
<dbReference type="Pfam" id="PF00351">
    <property type="entry name" value="Biopterin_H"/>
    <property type="match status" value="2"/>
</dbReference>
<dbReference type="SUPFAM" id="SSF56534">
    <property type="entry name" value="Aromatic aminoacid monoxygenases, catalytic and oligomerization domains"/>
    <property type="match status" value="1"/>
</dbReference>
<evidence type="ECO:0000256" key="3">
    <source>
        <dbReference type="ARBA" id="ARBA00022723"/>
    </source>
</evidence>
<keyword evidence="11" id="KW-1185">Reference proteome</keyword>
<evidence type="ECO:0000256" key="6">
    <source>
        <dbReference type="ARBA" id="ARBA00023033"/>
    </source>
</evidence>
<evidence type="ECO:0000313" key="11">
    <source>
        <dbReference type="Proteomes" id="UP000005850"/>
    </source>
</evidence>